<dbReference type="PANTHER" id="PTHR43539:SF78">
    <property type="entry name" value="FLAVIN-CONTAINING MONOOXYGENASE"/>
    <property type="match status" value="1"/>
</dbReference>
<protein>
    <submittedName>
        <fullName evidence="2">FAD-dependent oxidoreductase</fullName>
    </submittedName>
</protein>
<evidence type="ECO:0000313" key="2">
    <source>
        <dbReference type="EMBL" id="URN96306.1"/>
    </source>
</evidence>
<dbReference type="Gene3D" id="3.50.50.60">
    <property type="entry name" value="FAD/NAD(P)-binding domain"/>
    <property type="match status" value="1"/>
</dbReference>
<dbReference type="GO" id="GO:0050660">
    <property type="term" value="F:flavin adenine dinucleotide binding"/>
    <property type="evidence" value="ECO:0007669"/>
    <property type="project" value="TreeGrafter"/>
</dbReference>
<proteinExistence type="predicted"/>
<dbReference type="EMBL" id="CP097899">
    <property type="protein sequence ID" value="URN96306.1"/>
    <property type="molecule type" value="Genomic_DNA"/>
</dbReference>
<reference evidence="2" key="1">
    <citation type="submission" date="2022-05" db="EMBL/GenBank/DDBJ databases">
        <title>Novel bacterial taxa in a minimal lignocellulolytic consortium and its capacity to transform plastics disclosed by genome-resolved metagenomics.</title>
        <authorList>
            <person name="Rodriguez C.A.D."/>
            <person name="Diaz-Garcia L."/>
            <person name="Herrera K."/>
            <person name="Tarazona N.A."/>
            <person name="Sproer C."/>
            <person name="Overmann J."/>
            <person name="Jimenez D.J."/>
        </authorList>
    </citation>
    <scope>NUCLEOTIDE SEQUENCE</scope>
    <source>
        <strain evidence="2">MAG5</strain>
    </source>
</reference>
<dbReference type="PANTHER" id="PTHR43539">
    <property type="entry name" value="FLAVIN-BINDING MONOOXYGENASE-LIKE PROTEIN (AFU_ORTHOLOGUE AFUA_4G09220)"/>
    <property type="match status" value="1"/>
</dbReference>
<dbReference type="Pfam" id="PF13738">
    <property type="entry name" value="Pyr_redox_3"/>
    <property type="match status" value="1"/>
</dbReference>
<dbReference type="GO" id="GO:0004497">
    <property type="term" value="F:monooxygenase activity"/>
    <property type="evidence" value="ECO:0007669"/>
    <property type="project" value="TreeGrafter"/>
</dbReference>
<dbReference type="InterPro" id="IPR050982">
    <property type="entry name" value="Auxin_biosynth/cation_transpt"/>
</dbReference>
<dbReference type="PRINTS" id="PR00368">
    <property type="entry name" value="FADPNR"/>
</dbReference>
<evidence type="ECO:0000256" key="1">
    <source>
        <dbReference type="ARBA" id="ARBA00023002"/>
    </source>
</evidence>
<dbReference type="PROSITE" id="PS51257">
    <property type="entry name" value="PROKAR_LIPOPROTEIN"/>
    <property type="match status" value="1"/>
</dbReference>
<dbReference type="Proteomes" id="UP001056756">
    <property type="component" value="Chromosome"/>
</dbReference>
<dbReference type="InterPro" id="IPR036188">
    <property type="entry name" value="FAD/NAD-bd_sf"/>
</dbReference>
<organism evidence="2 3">
    <name type="scientific">Candidatus Pristimantibacillus lignocellulolyticus</name>
    <dbReference type="NCBI Taxonomy" id="2994561"/>
    <lineage>
        <taxon>Bacteria</taxon>
        <taxon>Bacillati</taxon>
        <taxon>Bacillota</taxon>
        <taxon>Bacilli</taxon>
        <taxon>Bacillales</taxon>
        <taxon>Paenibacillaceae</taxon>
        <taxon>Candidatus Pristimantibacillus</taxon>
    </lineage>
</organism>
<dbReference type="KEGG" id="plig:NAG76_08865"/>
<accession>A0A9J6ZJG2</accession>
<keyword evidence="1" id="KW-0560">Oxidoreductase</keyword>
<dbReference type="AlphaFoldDB" id="A0A9J6ZJG2"/>
<evidence type="ECO:0000313" key="3">
    <source>
        <dbReference type="Proteomes" id="UP001056756"/>
    </source>
</evidence>
<sequence>MKIKINKPINLCCSSNVNVATSCCDTSEETSPHKDLPILIVGGGPIGLAAAAQLTVRQQNFILIEAGNTIAHNVETWRHVQLFSPWKYNLDEAAKILLQEMNWNEPLEDEVPTGSQLIEQYLTPLSQHNRISPYIQTNSTVISIARMDNDRMKSMERTVQPFEVYVENNGKISSVVARAVIDASGTWGNPNPAKSNGVWLPSEKQLLDDIEYGIPNIAKEKSLYAGRKIAVIGSGHSAINSLIQLCEVIKEYPDTVIYWLIRKEKVEHAYGGEEKDELMERGNLGKQIHELIDSGKVEVVNPFFVNQIERSEKIMIHGTWKDEVAILSGFDRVIVNTGSRPDYTMNSELRIAIDAATESVSSLANLIDPNMHSCGTVPAHGEQLLRHPEDNFYIVGSKSYGRAPTFLMATGYEQVRSITAYLCGDIEGSQQLQLELPATGVCCLNP</sequence>
<gene>
    <name evidence="2" type="ORF">NAG76_08865</name>
</gene>
<name>A0A9J6ZJG2_9BACL</name>
<dbReference type="SUPFAM" id="SSF51905">
    <property type="entry name" value="FAD/NAD(P)-binding domain"/>
    <property type="match status" value="1"/>
</dbReference>